<feature type="chain" id="PRO_5043610132" evidence="5">
    <location>
        <begin position="21"/>
        <end position="375"/>
    </location>
</feature>
<accession>A0AAW2YZZ9</accession>
<proteinExistence type="inferred from homology"/>
<name>A0AAW2YZZ9_9EUKA</name>
<dbReference type="InterPro" id="IPR006710">
    <property type="entry name" value="Glyco_hydro_43"/>
</dbReference>
<organism evidence="6 7">
    <name type="scientific">Acrasis kona</name>
    <dbReference type="NCBI Taxonomy" id="1008807"/>
    <lineage>
        <taxon>Eukaryota</taxon>
        <taxon>Discoba</taxon>
        <taxon>Heterolobosea</taxon>
        <taxon>Tetramitia</taxon>
        <taxon>Eutetramitia</taxon>
        <taxon>Acrasidae</taxon>
        <taxon>Acrasis</taxon>
    </lineage>
</organism>
<sequence length="375" mass="41849">MLRHSTLILLLTFAIVLIQSKKVTISNIKPRLNQWGSILDAHDGCILKFDPKGPYYTYATQYGPCIEPKRWGCDKTEDSCGFKYNHNITVVETYDFVNWKVVGSAVEISKRPEGTVFRPHAIYNKNNKKYVLWWNYVTTTGKYNGFAAATSDSPIGGFKTQVVQVNNTQQPAGDFTLFADEDGSGYAIISANYKIGIELLTPDYLASTGRQAECNPGAADPRFFPDYFVEAPVMFKRKNIYYVLFGSCCCFCQQGSGVIVYTAPHPMGPWKRQPGPDLACVPTNGTIIGNGEPTPGHGCQYTNPKTTSTLRAQQNHIVEVDTPNGKEYIWTGDRWQQAPDGIKAHDPQTWVPLKFGEDGSVLPITWVDEFEIDVL</sequence>
<comment type="similarity">
    <text evidence="1 4">Belongs to the glycosyl hydrolase 43 family.</text>
</comment>
<protein>
    <submittedName>
        <fullName evidence="6">Uncharacterized protein</fullName>
    </submittedName>
</protein>
<dbReference type="GO" id="GO:0005975">
    <property type="term" value="P:carbohydrate metabolic process"/>
    <property type="evidence" value="ECO:0007669"/>
    <property type="project" value="InterPro"/>
</dbReference>
<dbReference type="InterPro" id="IPR023296">
    <property type="entry name" value="Glyco_hydro_beta-prop_sf"/>
</dbReference>
<gene>
    <name evidence="6" type="ORF">AKO1_014963</name>
</gene>
<keyword evidence="3 4" id="KW-0326">Glycosidase</keyword>
<dbReference type="Pfam" id="PF04616">
    <property type="entry name" value="Glyco_hydro_43"/>
    <property type="match status" value="1"/>
</dbReference>
<keyword evidence="5" id="KW-0732">Signal</keyword>
<reference evidence="6 7" key="1">
    <citation type="submission" date="2024-03" db="EMBL/GenBank/DDBJ databases">
        <title>The Acrasis kona genome and developmental transcriptomes reveal deep origins of eukaryotic multicellular pathways.</title>
        <authorList>
            <person name="Sheikh S."/>
            <person name="Fu C.-J."/>
            <person name="Brown M.W."/>
            <person name="Baldauf S.L."/>
        </authorList>
    </citation>
    <scope>NUCLEOTIDE SEQUENCE [LARGE SCALE GENOMIC DNA]</scope>
    <source>
        <strain evidence="6 7">ATCC MYA-3509</strain>
    </source>
</reference>
<evidence type="ECO:0000256" key="2">
    <source>
        <dbReference type="ARBA" id="ARBA00022801"/>
    </source>
</evidence>
<evidence type="ECO:0000256" key="5">
    <source>
        <dbReference type="SAM" id="SignalP"/>
    </source>
</evidence>
<evidence type="ECO:0000256" key="4">
    <source>
        <dbReference type="RuleBase" id="RU361187"/>
    </source>
</evidence>
<evidence type="ECO:0000256" key="1">
    <source>
        <dbReference type="ARBA" id="ARBA00009865"/>
    </source>
</evidence>
<dbReference type="Gene3D" id="2.115.10.20">
    <property type="entry name" value="Glycosyl hydrolase domain, family 43"/>
    <property type="match status" value="1"/>
</dbReference>
<dbReference type="PANTHER" id="PTHR22925">
    <property type="entry name" value="GLYCOSYL HYDROLASE 43 FAMILY MEMBER"/>
    <property type="match status" value="1"/>
</dbReference>
<dbReference type="SUPFAM" id="SSF75005">
    <property type="entry name" value="Arabinanase/levansucrase/invertase"/>
    <property type="match status" value="1"/>
</dbReference>
<dbReference type="GO" id="GO:0004553">
    <property type="term" value="F:hydrolase activity, hydrolyzing O-glycosyl compounds"/>
    <property type="evidence" value="ECO:0007669"/>
    <property type="project" value="InterPro"/>
</dbReference>
<evidence type="ECO:0000313" key="6">
    <source>
        <dbReference type="EMBL" id="KAL0483063.1"/>
    </source>
</evidence>
<dbReference type="EMBL" id="JAOPGA020000927">
    <property type="protein sequence ID" value="KAL0483063.1"/>
    <property type="molecule type" value="Genomic_DNA"/>
</dbReference>
<evidence type="ECO:0000256" key="3">
    <source>
        <dbReference type="ARBA" id="ARBA00023295"/>
    </source>
</evidence>
<keyword evidence="2 4" id="KW-0378">Hydrolase</keyword>
<feature type="signal peptide" evidence="5">
    <location>
        <begin position="1"/>
        <end position="20"/>
    </location>
</feature>
<dbReference type="AlphaFoldDB" id="A0AAW2YZZ9"/>
<dbReference type="Proteomes" id="UP001431209">
    <property type="component" value="Unassembled WGS sequence"/>
</dbReference>
<keyword evidence="7" id="KW-1185">Reference proteome</keyword>
<dbReference type="PANTHER" id="PTHR22925:SF3">
    <property type="entry name" value="GLYCOSYL HYDROLASE FAMILY PROTEIN 43"/>
    <property type="match status" value="1"/>
</dbReference>
<comment type="caution">
    <text evidence="6">The sequence shown here is derived from an EMBL/GenBank/DDBJ whole genome shotgun (WGS) entry which is preliminary data.</text>
</comment>
<evidence type="ECO:0000313" key="7">
    <source>
        <dbReference type="Proteomes" id="UP001431209"/>
    </source>
</evidence>